<protein>
    <recommendedName>
        <fullName evidence="5">Alanine racemase</fullName>
        <ecNumber evidence="5">5.1.1.1</ecNumber>
    </recommendedName>
</protein>
<keyword evidence="3 5" id="KW-0663">Pyridoxal phosphate</keyword>
<feature type="binding site" evidence="5 7">
    <location>
        <position position="323"/>
    </location>
    <ligand>
        <name>substrate</name>
    </ligand>
</feature>
<dbReference type="PRINTS" id="PR00992">
    <property type="entry name" value="ALARACEMASE"/>
</dbReference>
<feature type="binding site" evidence="5 7">
    <location>
        <position position="135"/>
    </location>
    <ligand>
        <name>substrate</name>
    </ligand>
</feature>
<dbReference type="Proteomes" id="UP000391834">
    <property type="component" value="Unassembled WGS sequence"/>
</dbReference>
<feature type="domain" description="Alanine racemase C-terminal" evidence="8">
    <location>
        <begin position="254"/>
        <end position="382"/>
    </location>
</feature>
<dbReference type="NCBIfam" id="TIGR00492">
    <property type="entry name" value="alr"/>
    <property type="match status" value="1"/>
</dbReference>
<evidence type="ECO:0000256" key="7">
    <source>
        <dbReference type="PIRSR" id="PIRSR600821-52"/>
    </source>
</evidence>
<comment type="catalytic activity">
    <reaction evidence="1 5">
        <text>L-alanine = D-alanine</text>
        <dbReference type="Rhea" id="RHEA:20249"/>
        <dbReference type="ChEBI" id="CHEBI:57416"/>
        <dbReference type="ChEBI" id="CHEBI:57972"/>
        <dbReference type="EC" id="5.1.1.1"/>
    </reaction>
</comment>
<feature type="active site" description="Proton acceptor; specific for L-alanine" evidence="5">
    <location>
        <position position="275"/>
    </location>
</feature>
<evidence type="ECO:0000256" key="1">
    <source>
        <dbReference type="ARBA" id="ARBA00000316"/>
    </source>
</evidence>
<dbReference type="SMART" id="SM01005">
    <property type="entry name" value="Ala_racemase_C"/>
    <property type="match status" value="1"/>
</dbReference>
<dbReference type="InterPro" id="IPR009006">
    <property type="entry name" value="Ala_racemase/Decarboxylase_C"/>
</dbReference>
<comment type="similarity">
    <text evidence="5">Belongs to the alanine racemase family.</text>
</comment>
<evidence type="ECO:0000256" key="4">
    <source>
        <dbReference type="ARBA" id="ARBA00023235"/>
    </source>
</evidence>
<comment type="pathway">
    <text evidence="5">Amino-acid biosynthesis; D-alanine biosynthesis; D-alanine from L-alanine: step 1/1.</text>
</comment>
<evidence type="ECO:0000256" key="6">
    <source>
        <dbReference type="PIRSR" id="PIRSR600821-50"/>
    </source>
</evidence>
<dbReference type="GO" id="GO:0030170">
    <property type="term" value="F:pyridoxal phosphate binding"/>
    <property type="evidence" value="ECO:0007669"/>
    <property type="project" value="UniProtKB-UniRule"/>
</dbReference>
<comment type="caution">
    <text evidence="9">The sequence shown here is derived from an EMBL/GenBank/DDBJ whole genome shotgun (WGS) entry which is preliminary data.</text>
</comment>
<dbReference type="PROSITE" id="PS00395">
    <property type="entry name" value="ALANINE_RACEMASE"/>
    <property type="match status" value="1"/>
</dbReference>
<evidence type="ECO:0000256" key="2">
    <source>
        <dbReference type="ARBA" id="ARBA00001933"/>
    </source>
</evidence>
<dbReference type="GO" id="GO:0008784">
    <property type="term" value="F:alanine racemase activity"/>
    <property type="evidence" value="ECO:0007669"/>
    <property type="project" value="UniProtKB-UniRule"/>
</dbReference>
<evidence type="ECO:0000256" key="5">
    <source>
        <dbReference type="HAMAP-Rule" id="MF_01201"/>
    </source>
</evidence>
<dbReference type="OrthoDB" id="9801978at2"/>
<evidence type="ECO:0000313" key="9">
    <source>
        <dbReference type="EMBL" id="GET34425.1"/>
    </source>
</evidence>
<evidence type="ECO:0000313" key="10">
    <source>
        <dbReference type="Proteomes" id="UP000391834"/>
    </source>
</evidence>
<dbReference type="UniPathway" id="UPA00042">
    <property type="reaction ID" value="UER00497"/>
</dbReference>
<dbReference type="RefSeq" id="WP_025864744.1">
    <property type="nucleotide sequence ID" value="NZ_BLAX01000001.1"/>
</dbReference>
<feature type="active site" description="Proton acceptor; specific for D-alanine" evidence="5">
    <location>
        <position position="36"/>
    </location>
</feature>
<comment type="cofactor">
    <cofactor evidence="2 5 6">
        <name>pyridoxal 5'-phosphate</name>
        <dbReference type="ChEBI" id="CHEBI:597326"/>
    </cofactor>
</comment>
<reference evidence="9 10" key="1">
    <citation type="submission" date="2019-10" db="EMBL/GenBank/DDBJ databases">
        <title>Prolixibacter strains distinguished by the presence of nitrate reductase genes were adept at nitrate-dependent anaerobic corrosion of metallic iron and carbon steel.</title>
        <authorList>
            <person name="Iino T."/>
            <person name="Shono N."/>
            <person name="Ito K."/>
            <person name="Nakamura R."/>
            <person name="Sueoka K."/>
            <person name="Harayama S."/>
            <person name="Ohkuma M."/>
        </authorList>
    </citation>
    <scope>NUCLEOTIDE SEQUENCE [LARGE SCALE GENOMIC DNA]</scope>
    <source>
        <strain evidence="9 10">JCM 13498</strain>
    </source>
</reference>
<dbReference type="AlphaFoldDB" id="A0A5M4B2N9"/>
<dbReference type="Gene3D" id="2.40.37.10">
    <property type="entry name" value="Lyase, Ornithine Decarboxylase, Chain A, domain 1"/>
    <property type="match status" value="1"/>
</dbReference>
<dbReference type="Pfam" id="PF01168">
    <property type="entry name" value="Ala_racemase_N"/>
    <property type="match status" value="1"/>
</dbReference>
<dbReference type="InterPro" id="IPR020622">
    <property type="entry name" value="Ala_racemase_pyridoxalP-BS"/>
</dbReference>
<keyword evidence="10" id="KW-1185">Reference proteome</keyword>
<dbReference type="InterPro" id="IPR029066">
    <property type="entry name" value="PLP-binding_barrel"/>
</dbReference>
<dbReference type="InterPro" id="IPR001608">
    <property type="entry name" value="Ala_racemase_N"/>
</dbReference>
<proteinExistence type="inferred from homology"/>
<dbReference type="FunFam" id="3.20.20.10:FF:000002">
    <property type="entry name" value="Alanine racemase"/>
    <property type="match status" value="1"/>
</dbReference>
<dbReference type="SUPFAM" id="SSF51419">
    <property type="entry name" value="PLP-binding barrel"/>
    <property type="match status" value="1"/>
</dbReference>
<dbReference type="Pfam" id="PF00842">
    <property type="entry name" value="Ala_racemase_C"/>
    <property type="match status" value="1"/>
</dbReference>
<dbReference type="PANTHER" id="PTHR30511">
    <property type="entry name" value="ALANINE RACEMASE"/>
    <property type="match status" value="1"/>
</dbReference>
<feature type="modified residue" description="N6-(pyridoxal phosphate)lysine" evidence="5 6">
    <location>
        <position position="36"/>
    </location>
</feature>
<dbReference type="HAMAP" id="MF_01201">
    <property type="entry name" value="Ala_racemase"/>
    <property type="match status" value="1"/>
</dbReference>
<dbReference type="InterPro" id="IPR011079">
    <property type="entry name" value="Ala_racemase_C"/>
</dbReference>
<dbReference type="Gene3D" id="3.20.20.10">
    <property type="entry name" value="Alanine racemase"/>
    <property type="match status" value="1"/>
</dbReference>
<dbReference type="GO" id="GO:0005829">
    <property type="term" value="C:cytosol"/>
    <property type="evidence" value="ECO:0007669"/>
    <property type="project" value="TreeGrafter"/>
</dbReference>
<dbReference type="EMBL" id="BLAX01000001">
    <property type="protein sequence ID" value="GET34425.1"/>
    <property type="molecule type" value="Genomic_DNA"/>
</dbReference>
<dbReference type="EC" id="5.1.1.1" evidence="5"/>
<evidence type="ECO:0000256" key="3">
    <source>
        <dbReference type="ARBA" id="ARBA00022898"/>
    </source>
</evidence>
<dbReference type="PANTHER" id="PTHR30511:SF0">
    <property type="entry name" value="ALANINE RACEMASE, CATABOLIC-RELATED"/>
    <property type="match status" value="1"/>
</dbReference>
<organism evidence="9 10">
    <name type="scientific">Prolixibacter bellariivorans</name>
    <dbReference type="NCBI Taxonomy" id="314319"/>
    <lineage>
        <taxon>Bacteria</taxon>
        <taxon>Pseudomonadati</taxon>
        <taxon>Bacteroidota</taxon>
        <taxon>Bacteroidia</taxon>
        <taxon>Marinilabiliales</taxon>
        <taxon>Prolixibacteraceae</taxon>
        <taxon>Prolixibacter</taxon>
    </lineage>
</organism>
<accession>A0A5M4B2N9</accession>
<dbReference type="GO" id="GO:0030632">
    <property type="term" value="P:D-alanine biosynthetic process"/>
    <property type="evidence" value="ECO:0007669"/>
    <property type="project" value="UniProtKB-UniRule"/>
</dbReference>
<comment type="function">
    <text evidence="5">Catalyzes the interconversion of L-alanine and D-alanine. May also act on other amino acids.</text>
</comment>
<dbReference type="InterPro" id="IPR000821">
    <property type="entry name" value="Ala_racemase"/>
</dbReference>
<keyword evidence="4 5" id="KW-0413">Isomerase</keyword>
<sequence>MQETSVITLKESALINNIQFLKKKLGKHVKISSVVKANAYGHGIEQMVPMLEKAGINHFSVFNFDEAQRVCSSLTKKSTVVIMGYISKEHLREAIDKNFEFFVFNLGRLEVALEEARNLGKPAKIHLEVETGMNRTGLNMSELIEAIDVIKMQPEHFQVRGFCTHLAGAESVSNHVRIQKQMKRYRQMSAILEKNDITPRYRHVANSAAAFVYPAARLDLVRIGIMQYGFWSSAETFIHFINHKKNHTDPLHRILGWESKVMSIKLIKTGEFVGYGNHFLAQQDTLTALVPVGYATGYSRSLSNKGRVLIRGRSCNVIGVVNMNMVVVDISAIPEAKIGDQVVIIGRQGDAEINVSAFSDISNALNYEVLSRLPLNIERRVIPAE</sequence>
<dbReference type="CDD" id="cd00430">
    <property type="entry name" value="PLPDE_III_AR"/>
    <property type="match status" value="1"/>
</dbReference>
<gene>
    <name evidence="9" type="primary">alr</name>
    <name evidence="9" type="ORF">PbJCM13498_32880</name>
</gene>
<name>A0A5M4B2N9_9BACT</name>
<evidence type="ECO:0000259" key="8">
    <source>
        <dbReference type="SMART" id="SM01005"/>
    </source>
</evidence>
<dbReference type="SUPFAM" id="SSF50621">
    <property type="entry name" value="Alanine racemase C-terminal domain-like"/>
    <property type="match status" value="1"/>
</dbReference>